<dbReference type="Proteomes" id="UP000492821">
    <property type="component" value="Unassembled WGS sequence"/>
</dbReference>
<reference evidence="1" key="1">
    <citation type="journal article" date="2013" name="Genetics">
        <title>The draft genome and transcriptome of Panagrellus redivivus are shaped by the harsh demands of a free-living lifestyle.</title>
        <authorList>
            <person name="Srinivasan J."/>
            <person name="Dillman A.R."/>
            <person name="Macchietto M.G."/>
            <person name="Heikkinen L."/>
            <person name="Lakso M."/>
            <person name="Fracchia K.M."/>
            <person name="Antoshechkin I."/>
            <person name="Mortazavi A."/>
            <person name="Wong G."/>
            <person name="Sternberg P.W."/>
        </authorList>
    </citation>
    <scope>NUCLEOTIDE SEQUENCE [LARGE SCALE GENOMIC DNA]</scope>
    <source>
        <strain evidence="1">MT8872</strain>
    </source>
</reference>
<sequence>MNLLSVHQNSASRPSLFSSLWSIQVQQPNEVNEIPYGDSKSQQSLFARTNVDEGLPGTRNAISLNELALASGPKLSLPRSSTCPAFSFGDASFSKMPYVSSRLPVYQQRYTNFNRQQKNINICEWLQKISGVDPLSETNSIASMTSTPSEKHAKSM</sequence>
<accession>A0A7E4VJE0</accession>
<reference evidence="2" key="2">
    <citation type="submission" date="2020-10" db="UniProtKB">
        <authorList>
            <consortium name="WormBaseParasite"/>
        </authorList>
    </citation>
    <scope>IDENTIFICATION</scope>
</reference>
<organism evidence="1 2">
    <name type="scientific">Panagrellus redivivus</name>
    <name type="common">Microworm</name>
    <dbReference type="NCBI Taxonomy" id="6233"/>
    <lineage>
        <taxon>Eukaryota</taxon>
        <taxon>Metazoa</taxon>
        <taxon>Ecdysozoa</taxon>
        <taxon>Nematoda</taxon>
        <taxon>Chromadorea</taxon>
        <taxon>Rhabditida</taxon>
        <taxon>Tylenchina</taxon>
        <taxon>Panagrolaimomorpha</taxon>
        <taxon>Panagrolaimoidea</taxon>
        <taxon>Panagrolaimidae</taxon>
        <taxon>Panagrellus</taxon>
    </lineage>
</organism>
<evidence type="ECO:0000313" key="2">
    <source>
        <dbReference type="WBParaSite" id="Pan_g21918.t1"/>
    </source>
</evidence>
<keyword evidence="1" id="KW-1185">Reference proteome</keyword>
<proteinExistence type="predicted"/>
<dbReference type="WBParaSite" id="Pan_g21918.t1">
    <property type="protein sequence ID" value="Pan_g21918.t1"/>
    <property type="gene ID" value="Pan_g21918"/>
</dbReference>
<name>A0A7E4VJE0_PANRE</name>
<protein>
    <submittedName>
        <fullName evidence="2">Uncharacterized protein</fullName>
    </submittedName>
</protein>
<evidence type="ECO:0000313" key="1">
    <source>
        <dbReference type="Proteomes" id="UP000492821"/>
    </source>
</evidence>
<dbReference type="AlphaFoldDB" id="A0A7E4VJE0"/>